<sequence length="179" mass="19969">MPRPSNILIIFSILTVKVSAYIPFEFQTLNYSPVEFSFNDDNDLDEQLLTNCCTETVNFNFRAYGRDFPLRLSRNCVSGEEDRGEAVEFTDGGATWQGRLEDQPNSTVDGDVIDGKFAGIIITGDGEKFMVERQKNGQGHSLIYRISSRKLVEKTLFPKPVIVDKEEGSGQEGSGLEVS</sequence>
<feature type="chain" id="PRO_5035916868" evidence="1">
    <location>
        <begin position="21"/>
        <end position="179"/>
    </location>
</feature>
<keyword evidence="1" id="KW-0732">Signal</keyword>
<organism evidence="2 3">
    <name type="scientific">Caenorhabditis japonica</name>
    <dbReference type="NCBI Taxonomy" id="281687"/>
    <lineage>
        <taxon>Eukaryota</taxon>
        <taxon>Metazoa</taxon>
        <taxon>Ecdysozoa</taxon>
        <taxon>Nematoda</taxon>
        <taxon>Chromadorea</taxon>
        <taxon>Rhabditida</taxon>
        <taxon>Rhabditina</taxon>
        <taxon>Rhabditomorpha</taxon>
        <taxon>Rhabditoidea</taxon>
        <taxon>Rhabditidae</taxon>
        <taxon>Peloderinae</taxon>
        <taxon>Caenorhabditis</taxon>
    </lineage>
</organism>
<evidence type="ECO:0000313" key="2">
    <source>
        <dbReference type="EnsemblMetazoa" id="CJA09292.1"/>
    </source>
</evidence>
<feature type="signal peptide" evidence="1">
    <location>
        <begin position="1"/>
        <end position="20"/>
    </location>
</feature>
<evidence type="ECO:0000256" key="1">
    <source>
        <dbReference type="SAM" id="SignalP"/>
    </source>
</evidence>
<reference evidence="2" key="2">
    <citation type="submission" date="2022-06" db="UniProtKB">
        <authorList>
            <consortium name="EnsemblMetazoa"/>
        </authorList>
    </citation>
    <scope>IDENTIFICATION</scope>
    <source>
        <strain evidence="2">DF5081</strain>
    </source>
</reference>
<dbReference type="EnsemblMetazoa" id="CJA09292.1">
    <property type="protein sequence ID" value="CJA09292.1"/>
    <property type="gene ID" value="WBGene00128494"/>
</dbReference>
<dbReference type="OMA" id="FNFRAYG"/>
<dbReference type="AlphaFoldDB" id="A0A8R1DQR1"/>
<evidence type="ECO:0000313" key="3">
    <source>
        <dbReference type="Proteomes" id="UP000005237"/>
    </source>
</evidence>
<accession>A0A8R1DQR1</accession>
<protein>
    <submittedName>
        <fullName evidence="2">Uncharacterized protein</fullName>
    </submittedName>
</protein>
<proteinExistence type="predicted"/>
<reference evidence="3" key="1">
    <citation type="submission" date="2010-08" db="EMBL/GenBank/DDBJ databases">
        <authorList>
            <consortium name="Caenorhabditis japonica Sequencing Consortium"/>
            <person name="Wilson R.K."/>
        </authorList>
    </citation>
    <scope>NUCLEOTIDE SEQUENCE [LARGE SCALE GENOMIC DNA]</scope>
    <source>
        <strain evidence="3">DF5081</strain>
    </source>
</reference>
<dbReference type="Proteomes" id="UP000005237">
    <property type="component" value="Unassembled WGS sequence"/>
</dbReference>
<keyword evidence="3" id="KW-1185">Reference proteome</keyword>
<name>A0A8R1DQR1_CAEJA</name>